<dbReference type="InterPro" id="IPR003445">
    <property type="entry name" value="Cat_transpt"/>
</dbReference>
<feature type="transmembrane region" description="Helical" evidence="10">
    <location>
        <begin position="82"/>
        <end position="106"/>
    </location>
</feature>
<comment type="subcellular location">
    <subcellularLocation>
        <location evidence="1">Cell membrane</location>
        <topology evidence="1">Multi-pass membrane protein</topology>
    </subcellularLocation>
</comment>
<keyword evidence="6" id="KW-0630">Potassium</keyword>
<keyword evidence="12" id="KW-1185">Reference proteome</keyword>
<sequence length="459" mass="49790">MNKVKLKTKEHRLLNIAPSKLLVLSFAVLILTGAVLLSMPFSSRSGEWTPFMNALFTSTSASCITGLVLYDTYTYWSTAGQIIILTLIQVGALGIITLATFFSLLLKKKVGLRGMLIAQESVNTFRYDEVLRLVRRIVTTTLLVETIGAILLAISFVPKFGAFGFYMSVFHSISAFCNAGFDITSGAINGEFLSITPFNNDPIVIYTISGLVILGGLGFTVWRDLYEFRKNKALLFHTKLVLVITAILLVFGTLFFFANEYSNIKTLGPMSFFEKINAAFFQSTAARTAGFNSISLADMKEISKVFTVFLMFVGAAPGSTGGGIKVTTFGAVMIAVISQIKGSGDIVLFKRKLHQYTVNKALSITGLSAILVVIITTVIVTLQSNFHVLDILYETTSAFGTVGLSLGPTPLLNTASKVLIILTMFLGRVGPLSFAIALTLKSSKRTSDIVYPEAKILVG</sequence>
<dbReference type="PANTHER" id="PTHR32024:SF1">
    <property type="entry name" value="KTR SYSTEM POTASSIUM UPTAKE PROTEIN B"/>
    <property type="match status" value="1"/>
</dbReference>
<proteinExistence type="predicted"/>
<feature type="transmembrane region" description="Helical" evidence="10">
    <location>
        <begin position="203"/>
        <end position="222"/>
    </location>
</feature>
<evidence type="ECO:0000256" key="6">
    <source>
        <dbReference type="ARBA" id="ARBA00022958"/>
    </source>
</evidence>
<evidence type="ECO:0000256" key="7">
    <source>
        <dbReference type="ARBA" id="ARBA00022989"/>
    </source>
</evidence>
<evidence type="ECO:0000256" key="10">
    <source>
        <dbReference type="SAM" id="Phobius"/>
    </source>
</evidence>
<feature type="transmembrane region" description="Helical" evidence="10">
    <location>
        <begin position="137"/>
        <end position="157"/>
    </location>
</feature>
<feature type="transmembrane region" description="Helical" evidence="10">
    <location>
        <begin position="21"/>
        <end position="39"/>
    </location>
</feature>
<keyword evidence="3" id="KW-1003">Cell membrane</keyword>
<protein>
    <submittedName>
        <fullName evidence="11">Potassium uptake protein, TrkH family</fullName>
        <ecNumber evidence="11">3.6.3.14</ecNumber>
    </submittedName>
</protein>
<evidence type="ECO:0000256" key="4">
    <source>
        <dbReference type="ARBA" id="ARBA00022538"/>
    </source>
</evidence>
<dbReference type="PANTHER" id="PTHR32024">
    <property type="entry name" value="TRK SYSTEM POTASSIUM UPTAKE PROTEIN TRKG-RELATED"/>
    <property type="match status" value="1"/>
</dbReference>
<evidence type="ECO:0000256" key="5">
    <source>
        <dbReference type="ARBA" id="ARBA00022692"/>
    </source>
</evidence>
<keyword evidence="7 10" id="KW-1133">Transmembrane helix</keyword>
<dbReference type="Pfam" id="PF02386">
    <property type="entry name" value="TrkH"/>
    <property type="match status" value="1"/>
</dbReference>
<dbReference type="GO" id="GO:0005886">
    <property type="term" value="C:plasma membrane"/>
    <property type="evidence" value="ECO:0007669"/>
    <property type="project" value="UniProtKB-SubCell"/>
</dbReference>
<evidence type="ECO:0000256" key="2">
    <source>
        <dbReference type="ARBA" id="ARBA00022448"/>
    </source>
</evidence>
<evidence type="ECO:0000256" key="1">
    <source>
        <dbReference type="ARBA" id="ARBA00004651"/>
    </source>
</evidence>
<feature type="transmembrane region" description="Helical" evidence="10">
    <location>
        <begin position="418"/>
        <end position="440"/>
    </location>
</feature>
<dbReference type="GO" id="GO:0016787">
    <property type="term" value="F:hydrolase activity"/>
    <property type="evidence" value="ECO:0007669"/>
    <property type="project" value="UniProtKB-KW"/>
</dbReference>
<organism evidence="11 12">
    <name type="scientific">Ruminiclostridium papyrosolvens DSM 2782</name>
    <dbReference type="NCBI Taxonomy" id="588581"/>
    <lineage>
        <taxon>Bacteria</taxon>
        <taxon>Bacillati</taxon>
        <taxon>Bacillota</taxon>
        <taxon>Clostridia</taxon>
        <taxon>Eubacteriales</taxon>
        <taxon>Oscillospiraceae</taxon>
        <taxon>Ruminiclostridium</taxon>
    </lineage>
</organism>
<evidence type="ECO:0000256" key="9">
    <source>
        <dbReference type="ARBA" id="ARBA00023136"/>
    </source>
</evidence>
<dbReference type="AlphaFoldDB" id="F1THT1"/>
<dbReference type="InterPro" id="IPR004772">
    <property type="entry name" value="TrkH"/>
</dbReference>
<reference evidence="11" key="1">
    <citation type="submission" date="2009-07" db="EMBL/GenBank/DDBJ databases">
        <authorList>
            <consortium name="US DOE Joint Genome Institute (JGI-PGF)"/>
            <person name="Lucas S."/>
            <person name="Copeland A."/>
            <person name="Lapidus A."/>
            <person name="Glavina del Rio T."/>
            <person name="Tice H."/>
            <person name="Bruce D."/>
            <person name="Goodwin L."/>
            <person name="Pitluck S."/>
            <person name="Larimer F."/>
            <person name="Land M.L."/>
            <person name="Mouttaki H."/>
            <person name="He Z."/>
            <person name="Zhou J."/>
            <person name="Hemme C.L."/>
        </authorList>
    </citation>
    <scope>NUCLEOTIDE SEQUENCE [LARGE SCALE GENOMIC DNA]</scope>
    <source>
        <strain evidence="11">DSM 2782</strain>
    </source>
</reference>
<evidence type="ECO:0000313" key="11">
    <source>
        <dbReference type="EMBL" id="EGD46063.1"/>
    </source>
</evidence>
<keyword evidence="2" id="KW-0813">Transport</keyword>
<dbReference type="GO" id="GO:0015379">
    <property type="term" value="F:potassium:chloride symporter activity"/>
    <property type="evidence" value="ECO:0007669"/>
    <property type="project" value="InterPro"/>
</dbReference>
<reference evidence="11" key="2">
    <citation type="submission" date="2011-01" db="EMBL/GenBank/DDBJ databases">
        <title>The Non-contiguous Finished genome of Clostridium papyrosolvens.</title>
        <authorList>
            <person name="Lucas S."/>
            <person name="Copeland A."/>
            <person name="Lapidus A."/>
            <person name="Cheng J.-F."/>
            <person name="Goodwin L."/>
            <person name="Pitluck S."/>
            <person name="Misra M."/>
            <person name="Chertkov O."/>
            <person name="Detter J.C."/>
            <person name="Han C."/>
            <person name="Tapia R."/>
            <person name="Land M."/>
            <person name="Hauser L."/>
            <person name="Kyrpides N."/>
            <person name="Ivanova N."/>
            <person name="Pagani I."/>
            <person name="Mouttaki H."/>
            <person name="He Z."/>
            <person name="Zhou J."/>
            <person name="Hemme C.L."/>
            <person name="Woyke T."/>
        </authorList>
    </citation>
    <scope>NUCLEOTIDE SEQUENCE [LARGE SCALE GENOMIC DNA]</scope>
    <source>
        <strain evidence="11">DSM 2782</strain>
    </source>
</reference>
<dbReference type="NCBIfam" id="TIGR00933">
    <property type="entry name" value="2a38"/>
    <property type="match status" value="1"/>
</dbReference>
<dbReference type="eggNOG" id="COG0168">
    <property type="taxonomic scope" value="Bacteria"/>
</dbReference>
<gene>
    <name evidence="11" type="ORF">Cpap_0670</name>
</gene>
<keyword evidence="9 10" id="KW-0472">Membrane</keyword>
<dbReference type="EMBL" id="ACXX02000017">
    <property type="protein sequence ID" value="EGD46063.1"/>
    <property type="molecule type" value="Genomic_DNA"/>
</dbReference>
<feature type="transmembrane region" description="Helical" evidence="10">
    <location>
        <begin position="361"/>
        <end position="382"/>
    </location>
</feature>
<dbReference type="STRING" id="588581.Cpap_0670"/>
<dbReference type="OrthoDB" id="9810952at2"/>
<keyword evidence="5 10" id="KW-0812">Transmembrane</keyword>
<dbReference type="RefSeq" id="WP_004622079.1">
    <property type="nucleotide sequence ID" value="NZ_ACXX02000017.1"/>
</dbReference>
<evidence type="ECO:0000256" key="8">
    <source>
        <dbReference type="ARBA" id="ARBA00023065"/>
    </source>
</evidence>
<keyword evidence="4" id="KW-0633">Potassium transport</keyword>
<dbReference type="EC" id="3.6.3.14" evidence="11"/>
<feature type="transmembrane region" description="Helical" evidence="10">
    <location>
        <begin position="164"/>
        <end position="183"/>
    </location>
</feature>
<name>F1THT1_9FIRM</name>
<evidence type="ECO:0000256" key="3">
    <source>
        <dbReference type="ARBA" id="ARBA00022475"/>
    </source>
</evidence>
<comment type="caution">
    <text evidence="11">The sequence shown here is derived from an EMBL/GenBank/DDBJ whole genome shotgun (WGS) entry which is preliminary data.</text>
</comment>
<evidence type="ECO:0000313" key="12">
    <source>
        <dbReference type="Proteomes" id="UP000003860"/>
    </source>
</evidence>
<accession>F1THT1</accession>
<keyword evidence="8" id="KW-0406">Ion transport</keyword>
<feature type="transmembrane region" description="Helical" evidence="10">
    <location>
        <begin position="234"/>
        <end position="258"/>
    </location>
</feature>
<dbReference type="Proteomes" id="UP000003860">
    <property type="component" value="Unassembled WGS sequence"/>
</dbReference>
<keyword evidence="11" id="KW-0378">Hydrolase</keyword>
<feature type="transmembrane region" description="Helical" evidence="10">
    <location>
        <begin position="51"/>
        <end position="70"/>
    </location>
</feature>